<feature type="region of interest" description="Disordered" evidence="6">
    <location>
        <begin position="739"/>
        <end position="761"/>
    </location>
</feature>
<dbReference type="InterPro" id="IPR036388">
    <property type="entry name" value="WH-like_DNA-bd_sf"/>
</dbReference>
<feature type="domain" description="FtsK" evidence="8">
    <location>
        <begin position="481"/>
        <end position="674"/>
    </location>
</feature>
<dbReference type="GO" id="GO:0016020">
    <property type="term" value="C:membrane"/>
    <property type="evidence" value="ECO:0007669"/>
    <property type="project" value="UniProtKB-SubCell"/>
</dbReference>
<comment type="similarity">
    <text evidence="1">Belongs to the FtsK/SpoIIIE/SftA family.</text>
</comment>
<dbReference type="GO" id="GO:0003677">
    <property type="term" value="F:DNA binding"/>
    <property type="evidence" value="ECO:0007669"/>
    <property type="project" value="UniProtKB-KW"/>
</dbReference>
<keyword evidence="7" id="KW-1133">Transmembrane helix</keyword>
<reference evidence="9 10" key="1">
    <citation type="submission" date="2016-11" db="EMBL/GenBank/DDBJ databases">
        <authorList>
            <person name="Jaros S."/>
            <person name="Januszkiewicz K."/>
            <person name="Wedrychowicz H."/>
        </authorList>
    </citation>
    <scope>NUCLEOTIDE SEQUENCE [LARGE SCALE GENOMIC DNA]</scope>
    <source>
        <strain evidence="9 10">DSM 10068</strain>
    </source>
</reference>
<accession>A0A1M5WU66</accession>
<feature type="region of interest" description="Disordered" evidence="6">
    <location>
        <begin position="1"/>
        <end position="33"/>
    </location>
</feature>
<dbReference type="EMBL" id="FQXV01000004">
    <property type="protein sequence ID" value="SHH91195.1"/>
    <property type="molecule type" value="Genomic_DNA"/>
</dbReference>
<keyword evidence="3 5" id="KW-0067">ATP-binding</keyword>
<dbReference type="STRING" id="1123282.SAMN02745823_01392"/>
<evidence type="ECO:0000313" key="10">
    <source>
        <dbReference type="Proteomes" id="UP000183995"/>
    </source>
</evidence>
<dbReference type="InterPro" id="IPR018541">
    <property type="entry name" value="Ftsk_gamma"/>
</dbReference>
<keyword evidence="7" id="KW-0812">Transmembrane</keyword>
<dbReference type="SMART" id="SM00843">
    <property type="entry name" value="Ftsk_gamma"/>
    <property type="match status" value="1"/>
</dbReference>
<dbReference type="InterPro" id="IPR041027">
    <property type="entry name" value="FtsK_alpha"/>
</dbReference>
<dbReference type="Proteomes" id="UP000183995">
    <property type="component" value="Unassembled WGS sequence"/>
</dbReference>
<feature type="compositionally biased region" description="Basic and acidic residues" evidence="6">
    <location>
        <begin position="330"/>
        <end position="341"/>
    </location>
</feature>
<dbReference type="InterPro" id="IPR003593">
    <property type="entry name" value="AAA+_ATPase"/>
</dbReference>
<sequence>MAQTKNKRKGKPAAKSSGKTTSRQTAAPRRRDKTHAREAGAIFCLVLGVFSIISYFSASGVFIGFFSSLLKGLLGWGYYTVPPLLIFCAVILGFHRGRPVRFRVTCTLLLSVSVAALLHLLISRISYEVSFPMFKELWLNGTALHSGGVLGGALSEIFTYLFSKIGAAVVLICSSVFFLLAALNKTIAGLIDAYRNRERYAPEPEPERVPAPARAAAPARETPIGRSQPEMVRFGGRVIDIPLDEPQVSGDPEPLKVKKHTAFFNTHPRVKTPDEVLAGDAQEKPEVKADSVPAETAARDVPLDIPFPEKKPAPEKKQEAVPPEAPKPPAKTEPEKPEPEKTGTSYVYPTMDLLSTNTAGRVDGSEEVRLNIERLEAAFKSFGVNVKIISYTRGPTVTRYEAELEAGVKLNRLTSLADDIALSLGANGVRIAAMPNKISTVGIEVPNKLISKVLLRDIIDSPEFKNASSKLTFAIGKNIGGEAIVGNISKLPHMLVAGTTGSGKSVCLNSLILSILYKSTPEEVRFIMIDPKMVEFRVYNGIPHLLVPVVTDVKKAAGALQWAVVEMMKRYRTFSEANARDLESYNKLMKNSEEEGAATLPQIVVVIDELADLMLTAAKEVEESICRVAQMGRAAGVHLIIATQSPRADVITGLMKANIPSRIALKVSSALESRIILDAGGNADKLVGNGDMLYAPIGVNKPIRIQGTWVSDSEREKVVEFVKKSGDAQYNEEVIHQIDKAAEEKSSNGKKEEPEEGGDDYDELLPQAVEIIFETGQASVSMLQRRLKLGYSRAARIVDQMEQRGIVGPFEGSKPRQMLINRSQWHEMQFVQGTAPIGDPEVEVEEASETEDAPF</sequence>
<feature type="compositionally biased region" description="Low complexity" evidence="6">
    <location>
        <begin position="210"/>
        <end position="221"/>
    </location>
</feature>
<feature type="region of interest" description="Disordered" evidence="6">
    <location>
        <begin position="834"/>
        <end position="855"/>
    </location>
</feature>
<feature type="region of interest" description="Disordered" evidence="6">
    <location>
        <begin position="201"/>
        <end position="221"/>
    </location>
</feature>
<feature type="region of interest" description="Disordered" evidence="6">
    <location>
        <begin position="266"/>
        <end position="346"/>
    </location>
</feature>
<dbReference type="SMART" id="SM00382">
    <property type="entry name" value="AAA"/>
    <property type="match status" value="1"/>
</dbReference>
<feature type="compositionally biased region" description="Basic and acidic residues" evidence="6">
    <location>
        <begin position="297"/>
        <end position="319"/>
    </location>
</feature>
<feature type="transmembrane region" description="Helical" evidence="7">
    <location>
        <begin position="137"/>
        <end position="158"/>
    </location>
</feature>
<keyword evidence="7" id="KW-0472">Membrane</keyword>
<dbReference type="AlphaFoldDB" id="A0A1M5WU66"/>
<feature type="transmembrane region" description="Helical" evidence="7">
    <location>
        <begin position="76"/>
        <end position="94"/>
    </location>
</feature>
<keyword evidence="10" id="KW-1185">Reference proteome</keyword>
<feature type="compositionally biased region" description="Basic residues" evidence="6">
    <location>
        <begin position="1"/>
        <end position="12"/>
    </location>
</feature>
<dbReference type="RefSeq" id="WP_073077109.1">
    <property type="nucleotide sequence ID" value="NZ_FQXV01000004.1"/>
</dbReference>
<dbReference type="PROSITE" id="PS50901">
    <property type="entry name" value="FTSK"/>
    <property type="match status" value="1"/>
</dbReference>
<dbReference type="Pfam" id="PF09397">
    <property type="entry name" value="FtsK_gamma"/>
    <property type="match status" value="1"/>
</dbReference>
<dbReference type="SUPFAM" id="SSF52540">
    <property type="entry name" value="P-loop containing nucleoside triphosphate hydrolases"/>
    <property type="match status" value="1"/>
</dbReference>
<dbReference type="PANTHER" id="PTHR22683:SF41">
    <property type="entry name" value="DNA TRANSLOCASE FTSK"/>
    <property type="match status" value="1"/>
</dbReference>
<dbReference type="Gene3D" id="3.40.50.300">
    <property type="entry name" value="P-loop containing nucleotide triphosphate hydrolases"/>
    <property type="match status" value="1"/>
</dbReference>
<keyword evidence="4" id="KW-0238">DNA-binding</keyword>
<evidence type="ECO:0000256" key="2">
    <source>
        <dbReference type="ARBA" id="ARBA00022741"/>
    </source>
</evidence>
<dbReference type="InterPro" id="IPR036390">
    <property type="entry name" value="WH_DNA-bd_sf"/>
</dbReference>
<protein>
    <submittedName>
        <fullName evidence="9">DNA segregation ATPase FtsK/SpoIIIE, S-DNA-T family</fullName>
    </submittedName>
</protein>
<proteinExistence type="inferred from homology"/>
<dbReference type="Pfam" id="PF01580">
    <property type="entry name" value="FtsK_SpoIIIE"/>
    <property type="match status" value="1"/>
</dbReference>
<dbReference type="Gene3D" id="3.30.980.40">
    <property type="match status" value="1"/>
</dbReference>
<feature type="transmembrane region" description="Helical" evidence="7">
    <location>
        <begin position="165"/>
        <end position="183"/>
    </location>
</feature>
<dbReference type="Gene3D" id="1.10.10.10">
    <property type="entry name" value="Winged helix-like DNA-binding domain superfamily/Winged helix DNA-binding domain"/>
    <property type="match status" value="1"/>
</dbReference>
<evidence type="ECO:0000259" key="8">
    <source>
        <dbReference type="PROSITE" id="PS50901"/>
    </source>
</evidence>
<evidence type="ECO:0000256" key="6">
    <source>
        <dbReference type="SAM" id="MobiDB-lite"/>
    </source>
</evidence>
<feature type="binding site" evidence="5">
    <location>
        <begin position="498"/>
        <end position="505"/>
    </location>
    <ligand>
        <name>ATP</name>
        <dbReference type="ChEBI" id="CHEBI:30616"/>
    </ligand>
</feature>
<dbReference type="Pfam" id="PF17854">
    <property type="entry name" value="FtsK_alpha"/>
    <property type="match status" value="1"/>
</dbReference>
<dbReference type="InterPro" id="IPR002543">
    <property type="entry name" value="FtsK_dom"/>
</dbReference>
<evidence type="ECO:0000256" key="4">
    <source>
        <dbReference type="ARBA" id="ARBA00023125"/>
    </source>
</evidence>
<dbReference type="SUPFAM" id="SSF46785">
    <property type="entry name" value="Winged helix' DNA-binding domain"/>
    <property type="match status" value="1"/>
</dbReference>
<feature type="transmembrane region" description="Helical" evidence="7">
    <location>
        <begin position="106"/>
        <end position="125"/>
    </location>
</feature>
<dbReference type="GO" id="GO:0005524">
    <property type="term" value="F:ATP binding"/>
    <property type="evidence" value="ECO:0007669"/>
    <property type="project" value="UniProtKB-UniRule"/>
</dbReference>
<evidence type="ECO:0000313" key="9">
    <source>
        <dbReference type="EMBL" id="SHH91195.1"/>
    </source>
</evidence>
<feature type="compositionally biased region" description="Basic and acidic residues" evidence="6">
    <location>
        <begin position="739"/>
        <end position="753"/>
    </location>
</feature>
<gene>
    <name evidence="9" type="ORF">SAMN02745823_01392</name>
</gene>
<name>A0A1M5WU66_9FIRM</name>
<dbReference type="InterPro" id="IPR027417">
    <property type="entry name" value="P-loop_NTPase"/>
</dbReference>
<feature type="transmembrane region" description="Helical" evidence="7">
    <location>
        <begin position="39"/>
        <end position="70"/>
    </location>
</feature>
<evidence type="ECO:0000256" key="5">
    <source>
        <dbReference type="PROSITE-ProRule" id="PRU00289"/>
    </source>
</evidence>
<feature type="compositionally biased region" description="Acidic residues" evidence="6">
    <location>
        <begin position="840"/>
        <end position="855"/>
    </location>
</feature>
<evidence type="ECO:0000256" key="3">
    <source>
        <dbReference type="ARBA" id="ARBA00022840"/>
    </source>
</evidence>
<dbReference type="PANTHER" id="PTHR22683">
    <property type="entry name" value="SPORULATION PROTEIN RELATED"/>
    <property type="match status" value="1"/>
</dbReference>
<dbReference type="InterPro" id="IPR050206">
    <property type="entry name" value="FtsK/SpoIIIE/SftA"/>
</dbReference>
<keyword evidence="2 5" id="KW-0547">Nucleotide-binding</keyword>
<dbReference type="CDD" id="cd01127">
    <property type="entry name" value="TrwB_TraG_TraD_VirD4"/>
    <property type="match status" value="1"/>
</dbReference>
<organism evidence="9 10">
    <name type="scientific">Sporobacter termitidis DSM 10068</name>
    <dbReference type="NCBI Taxonomy" id="1123282"/>
    <lineage>
        <taxon>Bacteria</taxon>
        <taxon>Bacillati</taxon>
        <taxon>Bacillota</taxon>
        <taxon>Clostridia</taxon>
        <taxon>Eubacteriales</taxon>
        <taxon>Oscillospiraceae</taxon>
        <taxon>Sporobacter</taxon>
    </lineage>
</organism>
<evidence type="ECO:0000256" key="7">
    <source>
        <dbReference type="SAM" id="Phobius"/>
    </source>
</evidence>
<evidence type="ECO:0000256" key="1">
    <source>
        <dbReference type="ARBA" id="ARBA00006474"/>
    </source>
</evidence>